<feature type="domain" description="Lumazine-binding" evidence="12">
    <location>
        <begin position="1"/>
        <end position="97"/>
    </location>
</feature>
<name>A0A2T2XD66_9FIRM</name>
<evidence type="ECO:0000256" key="8">
    <source>
        <dbReference type="ARBA" id="ARBA00022679"/>
    </source>
</evidence>
<comment type="subunit">
    <text evidence="4">Homotrimer.</text>
</comment>
<dbReference type="GO" id="GO:0009231">
    <property type="term" value="P:riboflavin biosynthetic process"/>
    <property type="evidence" value="ECO:0007669"/>
    <property type="project" value="UniProtKB-KW"/>
</dbReference>
<evidence type="ECO:0000256" key="4">
    <source>
        <dbReference type="ARBA" id="ARBA00011233"/>
    </source>
</evidence>
<evidence type="ECO:0000259" key="12">
    <source>
        <dbReference type="PROSITE" id="PS51177"/>
    </source>
</evidence>
<dbReference type="Gene3D" id="2.40.30.20">
    <property type="match status" value="2"/>
</dbReference>
<comment type="function">
    <text evidence="2">Catalyzes the dismutation of two molecules of 6,7-dimethyl-8-ribityllumazine, resulting in the formation of riboflavin and 5-amino-6-(D-ribitylamino)uracil.</text>
</comment>
<evidence type="ECO:0000256" key="5">
    <source>
        <dbReference type="ARBA" id="ARBA00012827"/>
    </source>
</evidence>
<evidence type="ECO:0000256" key="6">
    <source>
        <dbReference type="ARBA" id="ARBA00013950"/>
    </source>
</evidence>
<dbReference type="PANTHER" id="PTHR21098:SF12">
    <property type="entry name" value="RIBOFLAVIN SYNTHASE"/>
    <property type="match status" value="1"/>
</dbReference>
<reference evidence="13 14" key="1">
    <citation type="journal article" date="2014" name="BMC Genomics">
        <title>Comparison of environmental and isolate Sulfobacillus genomes reveals diverse carbon, sulfur, nitrogen, and hydrogen metabolisms.</title>
        <authorList>
            <person name="Justice N.B."/>
            <person name="Norman A."/>
            <person name="Brown C.T."/>
            <person name="Singh A."/>
            <person name="Thomas B.C."/>
            <person name="Banfield J.F."/>
        </authorList>
    </citation>
    <scope>NUCLEOTIDE SEQUENCE [LARGE SCALE GENOMIC DNA]</scope>
    <source>
        <strain evidence="13">AMDSBA4</strain>
    </source>
</reference>
<dbReference type="Pfam" id="PF00677">
    <property type="entry name" value="Lum_binding"/>
    <property type="match status" value="2"/>
</dbReference>
<evidence type="ECO:0000256" key="7">
    <source>
        <dbReference type="ARBA" id="ARBA00022619"/>
    </source>
</evidence>
<accession>A0A2T2XD66</accession>
<evidence type="ECO:0000256" key="1">
    <source>
        <dbReference type="ARBA" id="ARBA00000968"/>
    </source>
</evidence>
<dbReference type="InterPro" id="IPR023366">
    <property type="entry name" value="ATP_synth_asu-like_sf"/>
</dbReference>
<dbReference type="Proteomes" id="UP000242972">
    <property type="component" value="Unassembled WGS sequence"/>
</dbReference>
<dbReference type="EC" id="2.5.1.9" evidence="5 10"/>
<feature type="repeat" description="Lumazine-binding" evidence="11">
    <location>
        <begin position="1"/>
        <end position="97"/>
    </location>
</feature>
<gene>
    <name evidence="13" type="ORF">C7B46_14360</name>
</gene>
<dbReference type="SUPFAM" id="SSF63380">
    <property type="entry name" value="Riboflavin synthase domain-like"/>
    <property type="match status" value="2"/>
</dbReference>
<evidence type="ECO:0000313" key="14">
    <source>
        <dbReference type="Proteomes" id="UP000242972"/>
    </source>
</evidence>
<proteinExistence type="predicted"/>
<dbReference type="PANTHER" id="PTHR21098">
    <property type="entry name" value="RIBOFLAVIN SYNTHASE ALPHA CHAIN"/>
    <property type="match status" value="1"/>
</dbReference>
<dbReference type="GO" id="GO:0004746">
    <property type="term" value="F:riboflavin synthase activity"/>
    <property type="evidence" value="ECO:0007669"/>
    <property type="project" value="UniProtKB-UniRule"/>
</dbReference>
<evidence type="ECO:0000256" key="9">
    <source>
        <dbReference type="ARBA" id="ARBA00022737"/>
    </source>
</evidence>
<evidence type="ECO:0000256" key="2">
    <source>
        <dbReference type="ARBA" id="ARBA00002803"/>
    </source>
</evidence>
<dbReference type="PROSITE" id="PS51177">
    <property type="entry name" value="LUMAZINE_BIND"/>
    <property type="match status" value="2"/>
</dbReference>
<organism evidence="13 14">
    <name type="scientific">Sulfobacillus benefaciens</name>
    <dbReference type="NCBI Taxonomy" id="453960"/>
    <lineage>
        <taxon>Bacteria</taxon>
        <taxon>Bacillati</taxon>
        <taxon>Bacillota</taxon>
        <taxon>Clostridia</taxon>
        <taxon>Eubacteriales</taxon>
        <taxon>Clostridiales Family XVII. Incertae Sedis</taxon>
        <taxon>Sulfobacillus</taxon>
    </lineage>
</organism>
<dbReference type="InterPro" id="IPR001783">
    <property type="entry name" value="Lumazine-bd"/>
</dbReference>
<dbReference type="FunFam" id="2.40.30.20:FF:000004">
    <property type="entry name" value="Riboflavin synthase, alpha subunit"/>
    <property type="match status" value="1"/>
</dbReference>
<dbReference type="EMBL" id="PXYW01000041">
    <property type="protein sequence ID" value="PSR32435.1"/>
    <property type="molecule type" value="Genomic_DNA"/>
</dbReference>
<keyword evidence="8" id="KW-0808">Transferase</keyword>
<keyword evidence="9" id="KW-0677">Repeat</keyword>
<comment type="caution">
    <text evidence="13">The sequence shown here is derived from an EMBL/GenBank/DDBJ whole genome shotgun (WGS) entry which is preliminary data.</text>
</comment>
<dbReference type="FunFam" id="2.40.30.20:FF:000003">
    <property type="entry name" value="Riboflavin synthase, alpha subunit"/>
    <property type="match status" value="1"/>
</dbReference>
<protein>
    <recommendedName>
        <fullName evidence="6 10">Riboflavin synthase</fullName>
        <ecNumber evidence="5 10">2.5.1.9</ecNumber>
    </recommendedName>
</protein>
<sequence length="199" mass="21236">MFTGLVETIGTITEARLEPDGISQRLTIQATDFHDLTLGESIAVNGVCLTVVDFSPPAFSVQVSPTTLALTSLGSLNSGDPVNLERSVTPSTRLGGHWVLGHVDATGQISQVSIQGEAHHVTIAYNSKFSDLILPLGSVTLDGVSLTVVSCRDGEFQVTLIPHTQRTTTLGRWISGQQVNIEFDVLGKYIKHLLSKQGG</sequence>
<comment type="pathway">
    <text evidence="3">Cofactor biosynthesis; riboflavin biosynthesis; riboflavin from 2-hydroxy-3-oxobutyl phosphate and 5-amino-6-(D-ribitylamino)uracil: step 2/2.</text>
</comment>
<dbReference type="CDD" id="cd00402">
    <property type="entry name" value="Riboflavin_synthase_like"/>
    <property type="match status" value="1"/>
</dbReference>
<dbReference type="InterPro" id="IPR017938">
    <property type="entry name" value="Riboflavin_synthase-like_b-brl"/>
</dbReference>
<comment type="catalytic activity">
    <reaction evidence="1">
        <text>2 6,7-dimethyl-8-(1-D-ribityl)lumazine + H(+) = 5-amino-6-(D-ribitylamino)uracil + riboflavin</text>
        <dbReference type="Rhea" id="RHEA:20772"/>
        <dbReference type="ChEBI" id="CHEBI:15378"/>
        <dbReference type="ChEBI" id="CHEBI:15934"/>
        <dbReference type="ChEBI" id="CHEBI:57986"/>
        <dbReference type="ChEBI" id="CHEBI:58201"/>
        <dbReference type="EC" id="2.5.1.9"/>
    </reaction>
</comment>
<dbReference type="NCBIfam" id="TIGR00187">
    <property type="entry name" value="ribE"/>
    <property type="match status" value="1"/>
</dbReference>
<feature type="repeat" description="Lumazine-binding" evidence="11">
    <location>
        <begin position="98"/>
        <end position="194"/>
    </location>
</feature>
<dbReference type="NCBIfam" id="NF006767">
    <property type="entry name" value="PRK09289.1"/>
    <property type="match status" value="1"/>
</dbReference>
<evidence type="ECO:0000256" key="3">
    <source>
        <dbReference type="ARBA" id="ARBA00004887"/>
    </source>
</evidence>
<dbReference type="AlphaFoldDB" id="A0A2T2XD66"/>
<feature type="domain" description="Lumazine-binding" evidence="12">
    <location>
        <begin position="98"/>
        <end position="194"/>
    </location>
</feature>
<evidence type="ECO:0000313" key="13">
    <source>
        <dbReference type="EMBL" id="PSR32435.1"/>
    </source>
</evidence>
<dbReference type="PIRSF" id="PIRSF000498">
    <property type="entry name" value="Riboflavin_syn_A"/>
    <property type="match status" value="1"/>
</dbReference>
<evidence type="ECO:0000256" key="10">
    <source>
        <dbReference type="NCBIfam" id="TIGR00187"/>
    </source>
</evidence>
<evidence type="ECO:0000256" key="11">
    <source>
        <dbReference type="PROSITE-ProRule" id="PRU00524"/>
    </source>
</evidence>
<keyword evidence="7" id="KW-0686">Riboflavin biosynthesis</keyword>
<dbReference type="InterPro" id="IPR026017">
    <property type="entry name" value="Lumazine-bd_dom"/>
</dbReference>